<protein>
    <submittedName>
        <fullName evidence="1">Uncharacterized protein</fullName>
    </submittedName>
</protein>
<dbReference type="EMBL" id="BARV01026134">
    <property type="protein sequence ID" value="GAI37481.1"/>
    <property type="molecule type" value="Genomic_DNA"/>
</dbReference>
<reference evidence="1" key="1">
    <citation type="journal article" date="2014" name="Front. Microbiol.">
        <title>High frequency of phylogenetically diverse reductive dehalogenase-homologous genes in deep subseafloor sedimentary metagenomes.</title>
        <authorList>
            <person name="Kawai M."/>
            <person name="Futagami T."/>
            <person name="Toyoda A."/>
            <person name="Takaki Y."/>
            <person name="Nishi S."/>
            <person name="Hori S."/>
            <person name="Arai W."/>
            <person name="Tsubouchi T."/>
            <person name="Morono Y."/>
            <person name="Uchiyama I."/>
            <person name="Ito T."/>
            <person name="Fujiyama A."/>
            <person name="Inagaki F."/>
            <person name="Takami H."/>
        </authorList>
    </citation>
    <scope>NUCLEOTIDE SEQUENCE</scope>
    <source>
        <strain evidence="1">Expedition CK06-06</strain>
    </source>
</reference>
<proteinExistence type="predicted"/>
<comment type="caution">
    <text evidence="1">The sequence shown here is derived from an EMBL/GenBank/DDBJ whole genome shotgun (WGS) entry which is preliminary data.</text>
</comment>
<accession>X1P4X4</accession>
<organism evidence="1">
    <name type="scientific">marine sediment metagenome</name>
    <dbReference type="NCBI Taxonomy" id="412755"/>
    <lineage>
        <taxon>unclassified sequences</taxon>
        <taxon>metagenomes</taxon>
        <taxon>ecological metagenomes</taxon>
    </lineage>
</organism>
<feature type="non-terminal residue" evidence="1">
    <location>
        <position position="1"/>
    </location>
</feature>
<gene>
    <name evidence="1" type="ORF">S06H3_42289</name>
</gene>
<sequence length="133" mass="14569">TDELDRLAREMKAFTAGKDAPNAFARLYLTRTLVAGNVTQRADRMGRDMAFLLDALAGSGALTTQERVAWSNRGRFLASDVGLSESRQVTSFAPITIDLSKMPRPTSDVLLPEERDACPKAVLLPLPPHKKKS</sequence>
<dbReference type="AlphaFoldDB" id="X1P4X4"/>
<name>X1P4X4_9ZZZZ</name>
<evidence type="ECO:0000313" key="1">
    <source>
        <dbReference type="EMBL" id="GAI37481.1"/>
    </source>
</evidence>